<evidence type="ECO:0000259" key="3">
    <source>
        <dbReference type="PROSITE" id="PS51737"/>
    </source>
</evidence>
<feature type="domain" description="Resolvase/invertase-type recombinase catalytic" evidence="2">
    <location>
        <begin position="19"/>
        <end position="166"/>
    </location>
</feature>
<name>C6RAD6_9CORY</name>
<dbReference type="Pfam" id="PF00239">
    <property type="entry name" value="Resolvase"/>
    <property type="match status" value="1"/>
</dbReference>
<dbReference type="InterPro" id="IPR038109">
    <property type="entry name" value="DNA_bind_recomb_sf"/>
</dbReference>
<dbReference type="InterPro" id="IPR050639">
    <property type="entry name" value="SSR_resolvase"/>
</dbReference>
<dbReference type="PROSITE" id="PS51737">
    <property type="entry name" value="RECOMBINASE_DNA_BIND"/>
    <property type="match status" value="1"/>
</dbReference>
<dbReference type="PANTHER" id="PTHR30461">
    <property type="entry name" value="DNA-INVERTASE FROM LAMBDOID PROPHAGE"/>
    <property type="match status" value="1"/>
</dbReference>
<protein>
    <submittedName>
        <fullName evidence="4">Resolvase, N-terminal domain protein</fullName>
    </submittedName>
</protein>
<keyword evidence="1" id="KW-0175">Coiled coil</keyword>
<dbReference type="Gene3D" id="3.90.1750.20">
    <property type="entry name" value="Putative Large Serine Recombinase, Chain B, Domain 2"/>
    <property type="match status" value="1"/>
</dbReference>
<proteinExistence type="predicted"/>
<dbReference type="SMART" id="SM00857">
    <property type="entry name" value="Resolvase"/>
    <property type="match status" value="1"/>
</dbReference>
<feature type="coiled-coil region" evidence="1">
    <location>
        <begin position="387"/>
        <end position="442"/>
    </location>
</feature>
<dbReference type="AlphaFoldDB" id="C6RAD6"/>
<dbReference type="PANTHER" id="PTHR30461:SF23">
    <property type="entry name" value="DNA RECOMBINASE-RELATED"/>
    <property type="match status" value="1"/>
</dbReference>
<dbReference type="InterPro" id="IPR006119">
    <property type="entry name" value="Resolv_N"/>
</dbReference>
<dbReference type="EMBL" id="ACVP01000023">
    <property type="protein sequence ID" value="EET77037.1"/>
    <property type="molecule type" value="Genomic_DNA"/>
</dbReference>
<sequence length="500" mass="55170">MNWCTTIYMTQKTTTTTLPAGIYVRISLDKHDGAGVERQEEMCRKLAAEHGLEVSRVYSDNSISAYSGKRRPGFIDLVADVEARKIGAVLSFAPDRISRNVSEYGIFKATLKNTHCRLIYVNGGEQALDDPNVDLISTMLSGVSQWESAIKSTRVAAAFAQHRSRGDYPTKPNRLFGYTRSGEPHPTEAPLVRDAATRILAGESLRRIAREWEEKGVTTTSGGRPNAQNLRKSLLTPTMGGFTHYGLKKKDYTAAEWEKLSAWEKLGIIGRGNWEPVLDPEVWQALWAHLTNPARTTNRVGNAPQHLLSGIALCGKCGAPISCRKKWYKKKGEGQPKRVYYCKERGGGHPSRIAEPLENYITNLVLARLSASDIVGELAAGVDTDRRAELTATRDMVRGRMADLEQQATLGNVGMDQFGRMNKALTDQLEAIDAELVELAGAGGVLSEVAGVADVRAWWVTATLELKRELIRALMTITIEHTGGPQSKFNPEYVTVDWKA</sequence>
<dbReference type="Pfam" id="PF07508">
    <property type="entry name" value="Recombinase"/>
    <property type="match status" value="1"/>
</dbReference>
<dbReference type="GO" id="GO:0003677">
    <property type="term" value="F:DNA binding"/>
    <property type="evidence" value="ECO:0007669"/>
    <property type="project" value="InterPro"/>
</dbReference>
<dbReference type="Proteomes" id="UP000004384">
    <property type="component" value="Unassembled WGS sequence"/>
</dbReference>
<dbReference type="Gene3D" id="3.40.50.1390">
    <property type="entry name" value="Resolvase, N-terminal catalytic domain"/>
    <property type="match status" value="1"/>
</dbReference>
<organism evidence="4 5">
    <name type="scientific">Corynebacterium tuberculostearicum SK141</name>
    <dbReference type="NCBI Taxonomy" id="553206"/>
    <lineage>
        <taxon>Bacteria</taxon>
        <taxon>Bacillati</taxon>
        <taxon>Actinomycetota</taxon>
        <taxon>Actinomycetes</taxon>
        <taxon>Mycobacteriales</taxon>
        <taxon>Corynebacteriaceae</taxon>
        <taxon>Corynebacterium</taxon>
    </lineage>
</organism>
<dbReference type="InterPro" id="IPR036162">
    <property type="entry name" value="Resolvase-like_N_sf"/>
</dbReference>
<evidence type="ECO:0000259" key="2">
    <source>
        <dbReference type="PROSITE" id="PS51736"/>
    </source>
</evidence>
<reference evidence="4 5" key="1">
    <citation type="submission" date="2009-06" db="EMBL/GenBank/DDBJ databases">
        <authorList>
            <person name="Dodson R."/>
            <person name="Sebastian Y."/>
            <person name="Madupu R."/>
            <person name="Durkin A.S."/>
            <person name="Torralba M."/>
            <person name="Methe B."/>
            <person name="Sutton G.G."/>
            <person name="Strausberg R.L."/>
            <person name="Nelson K.E."/>
        </authorList>
    </citation>
    <scope>NUCLEOTIDE SEQUENCE [LARGE SCALE GENOMIC DNA]</scope>
    <source>
        <strain evidence="4 5">SK141</strain>
    </source>
</reference>
<evidence type="ECO:0000256" key="1">
    <source>
        <dbReference type="SAM" id="Coils"/>
    </source>
</evidence>
<accession>C6RAD6</accession>
<dbReference type="SUPFAM" id="SSF53041">
    <property type="entry name" value="Resolvase-like"/>
    <property type="match status" value="1"/>
</dbReference>
<gene>
    <name evidence="4" type="ORF">CORTU0001_1563</name>
</gene>
<dbReference type="GO" id="GO:0000150">
    <property type="term" value="F:DNA strand exchange activity"/>
    <property type="evidence" value="ECO:0007669"/>
    <property type="project" value="InterPro"/>
</dbReference>
<evidence type="ECO:0000313" key="4">
    <source>
        <dbReference type="EMBL" id="EET77037.1"/>
    </source>
</evidence>
<dbReference type="CDD" id="cd00338">
    <property type="entry name" value="Ser_Recombinase"/>
    <property type="match status" value="1"/>
</dbReference>
<dbReference type="PROSITE" id="PS51736">
    <property type="entry name" value="RECOMBINASES_3"/>
    <property type="match status" value="1"/>
</dbReference>
<dbReference type="InterPro" id="IPR011109">
    <property type="entry name" value="DNA_bind_recombinase_dom"/>
</dbReference>
<comment type="caution">
    <text evidence="4">The sequence shown here is derived from an EMBL/GenBank/DDBJ whole genome shotgun (WGS) entry which is preliminary data.</text>
</comment>
<evidence type="ECO:0000313" key="5">
    <source>
        <dbReference type="Proteomes" id="UP000004384"/>
    </source>
</evidence>
<feature type="domain" description="Recombinase" evidence="3">
    <location>
        <begin position="167"/>
        <end position="296"/>
    </location>
</feature>